<name>A0ABS5IWN8_9BACT</name>
<keyword evidence="6" id="KW-1185">Reference proteome</keyword>
<evidence type="ECO:0000256" key="3">
    <source>
        <dbReference type="ARBA" id="ARBA00023163"/>
    </source>
</evidence>
<dbReference type="PROSITE" id="PS01124">
    <property type="entry name" value="HTH_ARAC_FAMILY_2"/>
    <property type="match status" value="1"/>
</dbReference>
<accession>A0ABS5IWN8</accession>
<dbReference type="PANTHER" id="PTHR47893:SF1">
    <property type="entry name" value="REGULATORY PROTEIN PCHR"/>
    <property type="match status" value="1"/>
</dbReference>
<gene>
    <name evidence="5" type="ORF">KE626_08700</name>
</gene>
<dbReference type="RefSeq" id="WP_211972479.1">
    <property type="nucleotide sequence ID" value="NZ_CBFHAM010000115.1"/>
</dbReference>
<dbReference type="InterPro" id="IPR018062">
    <property type="entry name" value="HTH_AraC-typ_CS"/>
</dbReference>
<organism evidence="5 6">
    <name type="scientific">Chitinophaga hostae</name>
    <dbReference type="NCBI Taxonomy" id="2831022"/>
    <lineage>
        <taxon>Bacteria</taxon>
        <taxon>Pseudomonadati</taxon>
        <taxon>Bacteroidota</taxon>
        <taxon>Chitinophagia</taxon>
        <taxon>Chitinophagales</taxon>
        <taxon>Chitinophagaceae</taxon>
        <taxon>Chitinophaga</taxon>
    </lineage>
</organism>
<dbReference type="InterPro" id="IPR053142">
    <property type="entry name" value="PchR_regulatory_protein"/>
</dbReference>
<dbReference type="PRINTS" id="PR00032">
    <property type="entry name" value="HTHARAC"/>
</dbReference>
<dbReference type="PANTHER" id="PTHR47893">
    <property type="entry name" value="REGULATORY PROTEIN PCHR"/>
    <property type="match status" value="1"/>
</dbReference>
<reference evidence="5 6" key="1">
    <citation type="submission" date="2021-04" db="EMBL/GenBank/DDBJ databases">
        <title>Chitinophaga sp. nov., isolated from the rhizosphere soil.</title>
        <authorList>
            <person name="He S."/>
        </authorList>
    </citation>
    <scope>NUCLEOTIDE SEQUENCE [LARGE SCALE GENOMIC DNA]</scope>
    <source>
        <strain evidence="5 6">2R12</strain>
    </source>
</reference>
<dbReference type="Pfam" id="PF12833">
    <property type="entry name" value="HTH_18"/>
    <property type="match status" value="1"/>
</dbReference>
<dbReference type="InterPro" id="IPR020449">
    <property type="entry name" value="Tscrpt_reg_AraC-type_HTH"/>
</dbReference>
<keyword evidence="1" id="KW-0805">Transcription regulation</keyword>
<comment type="caution">
    <text evidence="5">The sequence shown here is derived from an EMBL/GenBank/DDBJ whole genome shotgun (WGS) entry which is preliminary data.</text>
</comment>
<dbReference type="InterPro" id="IPR009057">
    <property type="entry name" value="Homeodomain-like_sf"/>
</dbReference>
<dbReference type="Gene3D" id="1.10.10.60">
    <property type="entry name" value="Homeodomain-like"/>
    <property type="match status" value="1"/>
</dbReference>
<evidence type="ECO:0000259" key="4">
    <source>
        <dbReference type="PROSITE" id="PS01124"/>
    </source>
</evidence>
<keyword evidence="3" id="KW-0804">Transcription</keyword>
<dbReference type="InterPro" id="IPR018060">
    <property type="entry name" value="HTH_AraC"/>
</dbReference>
<feature type="domain" description="HTH araC/xylS-type" evidence="4">
    <location>
        <begin position="235"/>
        <end position="332"/>
    </location>
</feature>
<proteinExistence type="predicted"/>
<evidence type="ECO:0000313" key="5">
    <source>
        <dbReference type="EMBL" id="MBS0027383.1"/>
    </source>
</evidence>
<evidence type="ECO:0000313" key="6">
    <source>
        <dbReference type="Proteomes" id="UP000676386"/>
    </source>
</evidence>
<dbReference type="SUPFAM" id="SSF46689">
    <property type="entry name" value="Homeodomain-like"/>
    <property type="match status" value="2"/>
</dbReference>
<sequence length="332" mass="37459">MGVIITDDANQVLLTEDQPFDSQRINSRVMLEQTQAMHHHFGSASLTESCFEGTSIAYCTANVYENIHIMSDFQEPRVLMMFMEQGDVTTSISGIANHLKFKTLEHNLIFSPSDSESAAVKKQLDIQFFALTFTPGRFLELAENNGKVLDGLANNVAVNKTATLAEKFNPRITPRMRMVMDEVRQCSFRGGLKKLFLQSKAIELLALQCEQTENELYSVKQTGIKISATDTEKLHYARELLLQHMQQPLSLEQLSRKTGLNEFKLKSGFKALFDNTVFGYLSERRLELARELILAGHQTMAVIAEEAGYSSPQHFSNAFRKKFGVSPMKMRG</sequence>
<dbReference type="Proteomes" id="UP000676386">
    <property type="component" value="Unassembled WGS sequence"/>
</dbReference>
<evidence type="ECO:0000256" key="2">
    <source>
        <dbReference type="ARBA" id="ARBA00023125"/>
    </source>
</evidence>
<evidence type="ECO:0000256" key="1">
    <source>
        <dbReference type="ARBA" id="ARBA00023015"/>
    </source>
</evidence>
<keyword evidence="2" id="KW-0238">DNA-binding</keyword>
<dbReference type="PROSITE" id="PS00041">
    <property type="entry name" value="HTH_ARAC_FAMILY_1"/>
    <property type="match status" value="1"/>
</dbReference>
<dbReference type="EMBL" id="JAGTXB010000003">
    <property type="protein sequence ID" value="MBS0027383.1"/>
    <property type="molecule type" value="Genomic_DNA"/>
</dbReference>
<dbReference type="SMART" id="SM00342">
    <property type="entry name" value="HTH_ARAC"/>
    <property type="match status" value="1"/>
</dbReference>
<protein>
    <submittedName>
        <fullName evidence="5">Helix-turn-helix transcriptional regulator</fullName>
    </submittedName>
</protein>